<gene>
    <name evidence="1" type="ORF">ACI1P1_04255</name>
</gene>
<keyword evidence="2" id="KW-1185">Reference proteome</keyword>
<organism evidence="1 2">
    <name type="scientific">Paenibacillus mesotrionivorans</name>
    <dbReference type="NCBI Taxonomy" id="3160968"/>
    <lineage>
        <taxon>Bacteria</taxon>
        <taxon>Bacillati</taxon>
        <taxon>Bacillota</taxon>
        <taxon>Bacilli</taxon>
        <taxon>Bacillales</taxon>
        <taxon>Paenibacillaceae</taxon>
        <taxon>Paenibacillus</taxon>
    </lineage>
</organism>
<reference evidence="1" key="1">
    <citation type="submission" date="2024-12" db="EMBL/GenBank/DDBJ databases">
        <authorList>
            <person name="Wu N."/>
        </authorList>
    </citation>
    <scope>NUCLEOTIDE SEQUENCE</scope>
    <source>
        <strain evidence="1">P15</strain>
    </source>
</reference>
<keyword evidence="1" id="KW-0560">Oxidoreductase</keyword>
<protein>
    <submittedName>
        <fullName evidence="1">Aldo/keto reductase</fullName>
        <ecNumber evidence="1">1.1.1.-</ecNumber>
    </submittedName>
</protein>
<name>A0ACC7NS95_9BACL</name>
<dbReference type="EMBL" id="JBJURJ010000002">
    <property type="protein sequence ID" value="MFM9327508.1"/>
    <property type="molecule type" value="Genomic_DNA"/>
</dbReference>
<proteinExistence type="predicted"/>
<evidence type="ECO:0000313" key="2">
    <source>
        <dbReference type="Proteomes" id="UP001631969"/>
    </source>
</evidence>
<evidence type="ECO:0000313" key="1">
    <source>
        <dbReference type="EMBL" id="MFM9327508.1"/>
    </source>
</evidence>
<dbReference type="EC" id="1.1.1.-" evidence="1"/>
<dbReference type="Proteomes" id="UP001631969">
    <property type="component" value="Unassembled WGS sequence"/>
</dbReference>
<comment type="caution">
    <text evidence="1">The sequence shown here is derived from an EMBL/GenBank/DDBJ whole genome shotgun (WGS) entry which is preliminary data.</text>
</comment>
<accession>A0ACC7NS95</accession>
<sequence length="307" mass="34253">MKYRRLGKTGLKVPVIGIGTWQYGGEWGKEFTVKEVQEILGRGLELGCNLIDTAECYGDHLSESLIGEAIQGNRSEWVIATKFGHHFHGHLKRQDDWSPAGVVKQLEASLKALRTDYVDLYQFHSGSDDALLNDELWDVLHRQQEAGKIRHLGISIGSNENVRQVEASPRLKAEAIQVVYNRLDRAPEKEVFASCLRHDLGVLARVPLASGFLSGNYKPGAVFGQDDVRSSRDREATDKRLQEVADIREREVPEGVDMAQWAIAWCLQHEAVSTCIPGFKSVAQLESALKAAELDMVSADHPAAWRE</sequence>